<reference evidence="2" key="1">
    <citation type="submission" date="2024-07" db="EMBL/GenBank/DDBJ databases">
        <title>Two chromosome-level genome assemblies of Korean endemic species Abeliophyllum distichum and Forsythia ovata (Oleaceae).</title>
        <authorList>
            <person name="Jang H."/>
        </authorList>
    </citation>
    <scope>NUCLEOTIDE SEQUENCE [LARGE SCALE GENOMIC DNA]</scope>
</reference>
<dbReference type="GO" id="GO:0016779">
    <property type="term" value="F:nucleotidyltransferase activity"/>
    <property type="evidence" value="ECO:0007669"/>
    <property type="project" value="UniProtKB-KW"/>
</dbReference>
<name>A0ABD1WLM7_9LAMI</name>
<keyword evidence="1" id="KW-0808">Transferase</keyword>
<dbReference type="AlphaFoldDB" id="A0ABD1WLM7"/>
<gene>
    <name evidence="1" type="ORF">Fot_12006</name>
</gene>
<comment type="caution">
    <text evidence="1">The sequence shown here is derived from an EMBL/GenBank/DDBJ whole genome shotgun (WGS) entry which is preliminary data.</text>
</comment>
<evidence type="ECO:0000313" key="1">
    <source>
        <dbReference type="EMBL" id="KAL2550476.1"/>
    </source>
</evidence>
<keyword evidence="2" id="KW-1185">Reference proteome</keyword>
<dbReference type="EMBL" id="JBFOLJ010000003">
    <property type="protein sequence ID" value="KAL2550476.1"/>
    <property type="molecule type" value="Genomic_DNA"/>
</dbReference>
<proteinExistence type="predicted"/>
<protein>
    <submittedName>
        <fullName evidence="1">Polynucleotide adenylyltransferase</fullName>
    </submittedName>
</protein>
<sequence length="100" mass="10825">MRGGEMVASNGLNASFSPSLLLNQKQPPKQWGVMKPLSVAGPTEVDIQRNKEFKCFSLTVTEPKAATKAVGVMKPLSVAGPTEADIQINKKLKHIPFTFT</sequence>
<evidence type="ECO:0000313" key="2">
    <source>
        <dbReference type="Proteomes" id="UP001604277"/>
    </source>
</evidence>
<keyword evidence="1" id="KW-0548">Nucleotidyltransferase</keyword>
<dbReference type="Proteomes" id="UP001604277">
    <property type="component" value="Unassembled WGS sequence"/>
</dbReference>
<organism evidence="1 2">
    <name type="scientific">Forsythia ovata</name>
    <dbReference type="NCBI Taxonomy" id="205694"/>
    <lineage>
        <taxon>Eukaryota</taxon>
        <taxon>Viridiplantae</taxon>
        <taxon>Streptophyta</taxon>
        <taxon>Embryophyta</taxon>
        <taxon>Tracheophyta</taxon>
        <taxon>Spermatophyta</taxon>
        <taxon>Magnoliopsida</taxon>
        <taxon>eudicotyledons</taxon>
        <taxon>Gunneridae</taxon>
        <taxon>Pentapetalae</taxon>
        <taxon>asterids</taxon>
        <taxon>lamiids</taxon>
        <taxon>Lamiales</taxon>
        <taxon>Oleaceae</taxon>
        <taxon>Forsythieae</taxon>
        <taxon>Forsythia</taxon>
    </lineage>
</organism>
<accession>A0ABD1WLM7</accession>